<dbReference type="EMBL" id="DVGA01000052">
    <property type="protein sequence ID" value="HIQ78655.1"/>
    <property type="molecule type" value="Genomic_DNA"/>
</dbReference>
<comment type="caution">
    <text evidence="1">The sequence shown here is derived from an EMBL/GenBank/DDBJ whole genome shotgun (WGS) entry which is preliminary data.</text>
</comment>
<reference evidence="1" key="2">
    <citation type="journal article" date="2021" name="PeerJ">
        <title>Extensive microbial diversity within the chicken gut microbiome revealed by metagenomics and culture.</title>
        <authorList>
            <person name="Gilroy R."/>
            <person name="Ravi A."/>
            <person name="Getino M."/>
            <person name="Pursley I."/>
            <person name="Horton D.L."/>
            <person name="Alikhan N.F."/>
            <person name="Baker D."/>
            <person name="Gharbi K."/>
            <person name="Hall N."/>
            <person name="Watson M."/>
            <person name="Adriaenssens E.M."/>
            <person name="Foster-Nyarko E."/>
            <person name="Jarju S."/>
            <person name="Secka A."/>
            <person name="Antonio M."/>
            <person name="Oren A."/>
            <person name="Chaudhuri R.R."/>
            <person name="La Ragione R."/>
            <person name="Hildebrand F."/>
            <person name="Pallen M.J."/>
        </authorList>
    </citation>
    <scope>NUCLEOTIDE SEQUENCE</scope>
    <source>
        <strain evidence="1">ChiBcolR7-354</strain>
    </source>
</reference>
<evidence type="ECO:0000313" key="2">
    <source>
        <dbReference type="Proteomes" id="UP000824262"/>
    </source>
</evidence>
<organism evidence="1 2">
    <name type="scientific">Candidatus Scatomorpha intestinavium</name>
    <dbReference type="NCBI Taxonomy" id="2840922"/>
    <lineage>
        <taxon>Bacteria</taxon>
        <taxon>Bacillati</taxon>
        <taxon>Bacillota</taxon>
        <taxon>Clostridia</taxon>
        <taxon>Eubacteriales</taxon>
        <taxon>Candidatus Scatomorpha</taxon>
    </lineage>
</organism>
<sequence length="361" mass="38425">MYHFHIYLYEGFSLSGEVPDERNPRHLLRAPRADDVLSAVAAAGPDGLGTEDTRRRFGGCVDALLLAGALSERRGRLRFGCPVFLPEDVPELRRLSSAAAEEIASALLTRADELRAAVLGRFPGIDVKTALYHLLCCDVMDGTFIDALEGRGLVSSGAMRPCGFEYIPVLYAGCEELDALSRRLLCSRQSCGGEAGEFVSFGDSDGVRRDFAAAHRSGELAAADCGALAREFASLCRGDGADRESMELFERFGYAKNGRADVPVFEPSARHAAVAELTETVLDSALPAAENALRALSGAGLTANRHGADAAETANELFHLIFGAVNGLLCGSGLAASPEYTPGEGRYLRAFCPADEKGENT</sequence>
<accession>A0A9D0ZE38</accession>
<proteinExistence type="predicted"/>
<dbReference type="AlphaFoldDB" id="A0A9D0ZE38"/>
<gene>
    <name evidence="1" type="ORF">IAB77_05285</name>
</gene>
<name>A0A9D0ZE38_9FIRM</name>
<dbReference type="Proteomes" id="UP000824262">
    <property type="component" value="Unassembled WGS sequence"/>
</dbReference>
<evidence type="ECO:0000313" key="1">
    <source>
        <dbReference type="EMBL" id="HIQ78655.1"/>
    </source>
</evidence>
<protein>
    <submittedName>
        <fullName evidence="1">Uncharacterized protein</fullName>
    </submittedName>
</protein>
<reference evidence="1" key="1">
    <citation type="submission" date="2020-10" db="EMBL/GenBank/DDBJ databases">
        <authorList>
            <person name="Gilroy R."/>
        </authorList>
    </citation>
    <scope>NUCLEOTIDE SEQUENCE</scope>
    <source>
        <strain evidence="1">ChiBcolR7-354</strain>
    </source>
</reference>